<sequence>MCLHIIFLKTAIIDYFFLLLLFAWFELTKEYSYPDDYPEVGDEVVVEGVYDLYEEDGYDYCVLRNSKLIDKES</sequence>
<dbReference type="Proteomes" id="UP000182624">
    <property type="component" value="Unassembled WGS sequence"/>
</dbReference>
<evidence type="ECO:0000256" key="1">
    <source>
        <dbReference type="SAM" id="Phobius"/>
    </source>
</evidence>
<evidence type="ECO:0000313" key="2">
    <source>
        <dbReference type="EMBL" id="SFP92620.1"/>
    </source>
</evidence>
<gene>
    <name evidence="2" type="ORF">SAMN04487928_11232</name>
</gene>
<evidence type="ECO:0000313" key="3">
    <source>
        <dbReference type="Proteomes" id="UP000182624"/>
    </source>
</evidence>
<feature type="transmembrane region" description="Helical" evidence="1">
    <location>
        <begin position="6"/>
        <end position="25"/>
    </location>
</feature>
<keyword evidence="1" id="KW-1133">Transmembrane helix</keyword>
<accession>A0A1I5UBF6</accession>
<proteinExistence type="predicted"/>
<keyword evidence="1" id="KW-0472">Membrane</keyword>
<name>A0A1I5UBF6_9FIRM</name>
<keyword evidence="1" id="KW-0812">Transmembrane</keyword>
<organism evidence="2 3">
    <name type="scientific">Butyrivibrio proteoclasticus</name>
    <dbReference type="NCBI Taxonomy" id="43305"/>
    <lineage>
        <taxon>Bacteria</taxon>
        <taxon>Bacillati</taxon>
        <taxon>Bacillota</taxon>
        <taxon>Clostridia</taxon>
        <taxon>Lachnospirales</taxon>
        <taxon>Lachnospiraceae</taxon>
        <taxon>Butyrivibrio</taxon>
    </lineage>
</organism>
<dbReference type="AlphaFoldDB" id="A0A1I5UBF6"/>
<dbReference type="EMBL" id="FOXO01000012">
    <property type="protein sequence ID" value="SFP92620.1"/>
    <property type="molecule type" value="Genomic_DNA"/>
</dbReference>
<reference evidence="3" key="1">
    <citation type="submission" date="2016-10" db="EMBL/GenBank/DDBJ databases">
        <authorList>
            <person name="Varghese N."/>
            <person name="Submissions S."/>
        </authorList>
    </citation>
    <scope>NUCLEOTIDE SEQUENCE [LARGE SCALE GENOMIC DNA]</scope>
    <source>
        <strain evidence="3">P18</strain>
    </source>
</reference>
<keyword evidence="3" id="KW-1185">Reference proteome</keyword>
<protein>
    <submittedName>
        <fullName evidence="2">Uncharacterized protein</fullName>
    </submittedName>
</protein>